<sequence length="153" mass="16703">MIKNTTKNDTKRKSSGSDISAENPITTFGKETRYSGYLRFKDTLCIKGVFKGTIEGQGSLIVDKGALVEVDHLSVVSLTVEGTVRGAIIAVDKVDMLPGSIVQGDVTANRLRIADGVVFEGRCSMTDKEDYIEIFSRPTEEIKAELRRSASLQ</sequence>
<dbReference type="PANTHER" id="PTHR35024:SF4">
    <property type="entry name" value="POLYMER-FORMING CYTOSKELETAL PROTEIN"/>
    <property type="match status" value="1"/>
</dbReference>
<dbReference type="Pfam" id="PF04519">
    <property type="entry name" value="Bactofilin"/>
    <property type="match status" value="1"/>
</dbReference>
<reference evidence="3" key="1">
    <citation type="journal article" date="2020" name="mSystems">
        <title>Genome- and Community-Level Interaction Insights into Carbon Utilization and Element Cycling Functions of Hydrothermarchaeota in Hydrothermal Sediment.</title>
        <authorList>
            <person name="Zhou Z."/>
            <person name="Liu Y."/>
            <person name="Xu W."/>
            <person name="Pan J."/>
            <person name="Luo Z.H."/>
            <person name="Li M."/>
        </authorList>
    </citation>
    <scope>NUCLEOTIDE SEQUENCE [LARGE SCALE GENOMIC DNA]</scope>
    <source>
        <strain evidence="3">SpSt-503</strain>
    </source>
</reference>
<feature type="region of interest" description="Disordered" evidence="2">
    <location>
        <begin position="1"/>
        <end position="22"/>
    </location>
</feature>
<protein>
    <submittedName>
        <fullName evidence="3">Polymer-forming cytoskeletal protein</fullName>
    </submittedName>
</protein>
<comment type="similarity">
    <text evidence="1">Belongs to the bactofilin family.</text>
</comment>
<organism evidence="3">
    <name type="scientific">Gracilinema caldarium</name>
    <dbReference type="NCBI Taxonomy" id="215591"/>
    <lineage>
        <taxon>Bacteria</taxon>
        <taxon>Pseudomonadati</taxon>
        <taxon>Spirochaetota</taxon>
        <taxon>Spirochaetia</taxon>
        <taxon>Spirochaetales</taxon>
        <taxon>Breznakiellaceae</taxon>
        <taxon>Gracilinema</taxon>
    </lineage>
</organism>
<feature type="compositionally biased region" description="Basic and acidic residues" evidence="2">
    <location>
        <begin position="1"/>
        <end position="12"/>
    </location>
</feature>
<dbReference type="AlphaFoldDB" id="A0A7C3IJS3"/>
<gene>
    <name evidence="3" type="ORF">ENS59_06175</name>
</gene>
<dbReference type="EMBL" id="DSVL01000194">
    <property type="protein sequence ID" value="HFH29085.1"/>
    <property type="molecule type" value="Genomic_DNA"/>
</dbReference>
<proteinExistence type="inferred from homology"/>
<evidence type="ECO:0000256" key="2">
    <source>
        <dbReference type="SAM" id="MobiDB-lite"/>
    </source>
</evidence>
<evidence type="ECO:0000256" key="1">
    <source>
        <dbReference type="ARBA" id="ARBA00044755"/>
    </source>
</evidence>
<dbReference type="PANTHER" id="PTHR35024">
    <property type="entry name" value="HYPOTHETICAL CYTOSOLIC PROTEIN"/>
    <property type="match status" value="1"/>
</dbReference>
<name>A0A7C3IJS3_9SPIR</name>
<comment type="caution">
    <text evidence="3">The sequence shown here is derived from an EMBL/GenBank/DDBJ whole genome shotgun (WGS) entry which is preliminary data.</text>
</comment>
<dbReference type="InterPro" id="IPR007607">
    <property type="entry name" value="BacA/B"/>
</dbReference>
<accession>A0A7C3IJS3</accession>
<evidence type="ECO:0000313" key="3">
    <source>
        <dbReference type="EMBL" id="HFH29085.1"/>
    </source>
</evidence>